<evidence type="ECO:0000256" key="1">
    <source>
        <dbReference type="SAM" id="Coils"/>
    </source>
</evidence>
<reference evidence="2 3" key="1">
    <citation type="submission" date="2016-06" db="EMBL/GenBank/DDBJ databases">
        <title>Comparative genomics of the ectomycorrhizal sister species Rhizopogon vinicolor and Rhizopogon vesiculosus (Basidiomycota: Boletales) reveals a divergence of the mating type B locus.</title>
        <authorList>
            <consortium name="DOE Joint Genome Institute"/>
            <person name="Mujic A.B."/>
            <person name="Kuo A."/>
            <person name="Tritt A."/>
            <person name="Lipzen A."/>
            <person name="Chen C."/>
            <person name="Johnson J."/>
            <person name="Sharma A."/>
            <person name="Barry K."/>
            <person name="Grigoriev I.V."/>
            <person name="Spatafora J.W."/>
        </authorList>
    </citation>
    <scope>NUCLEOTIDE SEQUENCE [LARGE SCALE GENOMIC DNA]</scope>
    <source>
        <strain evidence="2 3">AM-OR11-026</strain>
    </source>
</reference>
<keyword evidence="3" id="KW-1185">Reference proteome</keyword>
<name>A0A1B7N8V7_9AGAM</name>
<dbReference type="OrthoDB" id="2688210at2759"/>
<dbReference type="Proteomes" id="UP000092154">
    <property type="component" value="Unassembled WGS sequence"/>
</dbReference>
<evidence type="ECO:0000313" key="3">
    <source>
        <dbReference type="Proteomes" id="UP000092154"/>
    </source>
</evidence>
<dbReference type="AlphaFoldDB" id="A0A1B7N8V7"/>
<dbReference type="InParanoid" id="A0A1B7N8V7"/>
<protein>
    <submittedName>
        <fullName evidence="2">Uncharacterized protein</fullName>
    </submittedName>
</protein>
<organism evidence="2 3">
    <name type="scientific">Rhizopogon vinicolor AM-OR11-026</name>
    <dbReference type="NCBI Taxonomy" id="1314800"/>
    <lineage>
        <taxon>Eukaryota</taxon>
        <taxon>Fungi</taxon>
        <taxon>Dikarya</taxon>
        <taxon>Basidiomycota</taxon>
        <taxon>Agaricomycotina</taxon>
        <taxon>Agaricomycetes</taxon>
        <taxon>Agaricomycetidae</taxon>
        <taxon>Boletales</taxon>
        <taxon>Suillineae</taxon>
        <taxon>Rhizopogonaceae</taxon>
        <taxon>Rhizopogon</taxon>
    </lineage>
</organism>
<feature type="non-terminal residue" evidence="2">
    <location>
        <position position="1"/>
    </location>
</feature>
<gene>
    <name evidence="2" type="ORF">K503DRAFT_685798</name>
</gene>
<dbReference type="STRING" id="1314800.A0A1B7N8V7"/>
<evidence type="ECO:0000313" key="2">
    <source>
        <dbReference type="EMBL" id="OAX41270.1"/>
    </source>
</evidence>
<accession>A0A1B7N8V7</accession>
<dbReference type="EMBL" id="KV448185">
    <property type="protein sequence ID" value="OAX41270.1"/>
    <property type="molecule type" value="Genomic_DNA"/>
</dbReference>
<proteinExistence type="predicted"/>
<sequence length="289" mass="33338">IMADPTAEICPDFAAEFYENIRGDIHRATAQTDAQIIDRLIQSWTEGHNRRVEEWNQQREEEEQAIAEAARARAAQEEEVRRQQEIVAAREQLEAEKKKPKMNGFSDKLSVGDFISPRPAQYALQKINNFELVELWYFSLDGCKDALSTSRTIAEDAFGLAKIDDSLAIRPLSAFKASKAVLADHELSFSTFLRAKNSFLSHISKAKWPQEHVDSLSLFFWHLENHPIRNHSDIGDSVVLTYASRVRQDWHDRLKRDEGFNIGMINETLLRSISEELWDKIRSRTLIRQ</sequence>
<feature type="coiled-coil region" evidence="1">
    <location>
        <begin position="45"/>
        <end position="86"/>
    </location>
</feature>
<keyword evidence="1" id="KW-0175">Coiled coil</keyword>